<dbReference type="Pfam" id="PF13523">
    <property type="entry name" value="Acetyltransf_8"/>
    <property type="match status" value="1"/>
</dbReference>
<dbReference type="AlphaFoldDB" id="X2KZP0"/>
<proteinExistence type="predicted"/>
<gene>
    <name evidence="3" type="primary">nat29</name>
</gene>
<dbReference type="InterPro" id="IPR000182">
    <property type="entry name" value="GNAT_dom"/>
</dbReference>
<evidence type="ECO:0000256" key="1">
    <source>
        <dbReference type="ARBA" id="ARBA00023251"/>
    </source>
</evidence>
<dbReference type="PROSITE" id="PS51186">
    <property type="entry name" value="GNAT"/>
    <property type="match status" value="1"/>
</dbReference>
<reference evidence="3" key="1">
    <citation type="journal article" date="2014" name="MBio">
        <title>Diverse Antibiotic Resistance Genes in Dairy Cow Manure.</title>
        <authorList>
            <person name="Wichmann F."/>
            <person name="Udikovic-Kolic N."/>
            <person name="Andrew S."/>
            <person name="Handelsman J."/>
        </authorList>
    </citation>
    <scope>NUCLEOTIDE SEQUENCE</scope>
</reference>
<feature type="domain" description="N-acetyltransferase" evidence="2">
    <location>
        <begin position="10"/>
        <end position="163"/>
    </location>
</feature>
<keyword evidence="3" id="KW-0808">Transferase</keyword>
<dbReference type="PANTHER" id="PTHR31438:SF1">
    <property type="entry name" value="LYSINE N-ACYLTRANSFERASE C17G9.06C-RELATED"/>
    <property type="match status" value="1"/>
</dbReference>
<dbReference type="Gene3D" id="3.40.630.30">
    <property type="match status" value="1"/>
</dbReference>
<name>X2KZP0_9BACT</name>
<sequence length="163" mass="18803">MEIIAKSARLSIRKMEACDADFEQHLKWMRDPEVLKYWDGDYDEASIREMYYDHLKVGVTPCFIELCGRPIGYVQFDRIPDAEGYECPEEDWVRFFKPGEIIYGVDMFIADVSCRNRGIGTEMLTILGDAIFEKYGADALVVDPKTHNARAIACYRKCGFKDC</sequence>
<dbReference type="GO" id="GO:0046677">
    <property type="term" value="P:response to antibiotic"/>
    <property type="evidence" value="ECO:0007669"/>
    <property type="project" value="UniProtKB-KW"/>
</dbReference>
<dbReference type="EMBL" id="KJ512966">
    <property type="protein sequence ID" value="AHN92760.1"/>
    <property type="molecule type" value="Genomic_DNA"/>
</dbReference>
<feature type="non-terminal residue" evidence="3">
    <location>
        <position position="163"/>
    </location>
</feature>
<dbReference type="GO" id="GO:0016410">
    <property type="term" value="F:N-acyltransferase activity"/>
    <property type="evidence" value="ECO:0007669"/>
    <property type="project" value="TreeGrafter"/>
</dbReference>
<dbReference type="InterPro" id="IPR016181">
    <property type="entry name" value="Acyl_CoA_acyltransferase"/>
</dbReference>
<keyword evidence="1" id="KW-0046">Antibiotic resistance</keyword>
<protein>
    <submittedName>
        <fullName evidence="3">Aminoglycoside 6'-N-acetyltransferase</fullName>
    </submittedName>
</protein>
<evidence type="ECO:0000313" key="3">
    <source>
        <dbReference type="EMBL" id="AHN92760.1"/>
    </source>
</evidence>
<evidence type="ECO:0000259" key="2">
    <source>
        <dbReference type="PROSITE" id="PS51186"/>
    </source>
</evidence>
<organism evidence="3">
    <name type="scientific">uncultured bacterium DCM007Kan01</name>
    <dbReference type="NCBI Taxonomy" id="1471954"/>
    <lineage>
        <taxon>Bacteria</taxon>
        <taxon>environmental samples</taxon>
    </lineage>
</organism>
<accession>X2KZP0</accession>
<dbReference type="PANTHER" id="PTHR31438">
    <property type="entry name" value="LYSINE N-ACYLTRANSFERASE C17G9.06C-RELATED"/>
    <property type="match status" value="1"/>
</dbReference>
<dbReference type="SUPFAM" id="SSF55729">
    <property type="entry name" value="Acyl-CoA N-acyltransferases (Nat)"/>
    <property type="match status" value="1"/>
</dbReference>